<evidence type="ECO:0000256" key="1">
    <source>
        <dbReference type="SAM" id="Phobius"/>
    </source>
</evidence>
<reference evidence="2" key="1">
    <citation type="submission" date="2022-07" db="EMBL/GenBank/DDBJ databases">
        <title>Enhanced cultured diversity of the mouse gut microbiota enables custom-made synthetic communities.</title>
        <authorList>
            <person name="Afrizal A."/>
        </authorList>
    </citation>
    <scope>NUCLEOTIDE SEQUENCE</scope>
    <source>
        <strain evidence="2">DSM 29186</strain>
    </source>
</reference>
<name>A0A9X2MAE5_9FIRM</name>
<keyword evidence="1" id="KW-1133">Transmembrane helix</keyword>
<proteinExistence type="predicted"/>
<comment type="caution">
    <text evidence="2">The sequence shown here is derived from an EMBL/GenBank/DDBJ whole genome shotgun (WGS) entry which is preliminary data.</text>
</comment>
<sequence>MEQMINIVISITSTICLSLMTNYIYDKLKSHSVRESGLEIKIKLKFFELNFKSEKR</sequence>
<protein>
    <submittedName>
        <fullName evidence="2">Uncharacterized protein</fullName>
    </submittedName>
</protein>
<gene>
    <name evidence="2" type="ORF">NSA58_13510</name>
</gene>
<dbReference type="EMBL" id="JANKBY010000194">
    <property type="protein sequence ID" value="MCR1823807.1"/>
    <property type="molecule type" value="Genomic_DNA"/>
</dbReference>
<organism evidence="2 3">
    <name type="scientific">Terrisporobacter muris</name>
    <dbReference type="NCBI Taxonomy" id="2963284"/>
    <lineage>
        <taxon>Bacteria</taxon>
        <taxon>Bacillati</taxon>
        <taxon>Bacillota</taxon>
        <taxon>Clostridia</taxon>
        <taxon>Peptostreptococcales</taxon>
        <taxon>Peptostreptococcaceae</taxon>
        <taxon>Terrisporobacter</taxon>
    </lineage>
</organism>
<dbReference type="RefSeq" id="WP_257560565.1">
    <property type="nucleotide sequence ID" value="NZ_JANKBY010000194.1"/>
</dbReference>
<accession>A0A9X2MAE5</accession>
<keyword evidence="1" id="KW-0472">Membrane</keyword>
<evidence type="ECO:0000313" key="3">
    <source>
        <dbReference type="Proteomes" id="UP001140817"/>
    </source>
</evidence>
<dbReference type="AlphaFoldDB" id="A0A9X2MAE5"/>
<keyword evidence="1" id="KW-0812">Transmembrane</keyword>
<keyword evidence="3" id="KW-1185">Reference proteome</keyword>
<feature type="transmembrane region" description="Helical" evidence="1">
    <location>
        <begin position="6"/>
        <end position="25"/>
    </location>
</feature>
<dbReference type="Proteomes" id="UP001140817">
    <property type="component" value="Unassembled WGS sequence"/>
</dbReference>
<evidence type="ECO:0000313" key="2">
    <source>
        <dbReference type="EMBL" id="MCR1823807.1"/>
    </source>
</evidence>